<dbReference type="PRINTS" id="PR00368">
    <property type="entry name" value="FADPNR"/>
</dbReference>
<dbReference type="InterPro" id="IPR002938">
    <property type="entry name" value="FAD-bd"/>
</dbReference>
<proteinExistence type="predicted"/>
<protein>
    <recommendedName>
        <fullName evidence="1">FAD-binding domain-containing protein</fullName>
    </recommendedName>
</protein>
<dbReference type="SUPFAM" id="SSF51905">
    <property type="entry name" value="FAD/NAD(P)-binding domain"/>
    <property type="match status" value="1"/>
</dbReference>
<dbReference type="PANTHER" id="PTHR42685:SF22">
    <property type="entry name" value="CONDITIONED MEDIUM FACTOR RECEPTOR 1"/>
    <property type="match status" value="1"/>
</dbReference>
<evidence type="ECO:0000313" key="2">
    <source>
        <dbReference type="EMBL" id="RIV89125.1"/>
    </source>
</evidence>
<organism evidence="2 3">
    <name type="scientific">Aurantiacibacter zhengii</name>
    <dbReference type="NCBI Taxonomy" id="2307003"/>
    <lineage>
        <taxon>Bacteria</taxon>
        <taxon>Pseudomonadati</taxon>
        <taxon>Pseudomonadota</taxon>
        <taxon>Alphaproteobacteria</taxon>
        <taxon>Sphingomonadales</taxon>
        <taxon>Erythrobacteraceae</taxon>
        <taxon>Aurantiacibacter</taxon>
    </lineage>
</organism>
<dbReference type="AlphaFoldDB" id="A0A418NWZ7"/>
<dbReference type="PANTHER" id="PTHR42685">
    <property type="entry name" value="GERANYLGERANYL DIPHOSPHATE REDUCTASE"/>
    <property type="match status" value="1"/>
</dbReference>
<keyword evidence="3" id="KW-1185">Reference proteome</keyword>
<dbReference type="Proteomes" id="UP000286576">
    <property type="component" value="Unassembled WGS sequence"/>
</dbReference>
<dbReference type="GO" id="GO:0071949">
    <property type="term" value="F:FAD binding"/>
    <property type="evidence" value="ECO:0007669"/>
    <property type="project" value="InterPro"/>
</dbReference>
<feature type="domain" description="FAD-binding" evidence="1">
    <location>
        <begin position="30"/>
        <end position="135"/>
    </location>
</feature>
<dbReference type="Gene3D" id="3.50.50.60">
    <property type="entry name" value="FAD/NAD(P)-binding domain"/>
    <property type="match status" value="1"/>
</dbReference>
<dbReference type="InterPro" id="IPR050407">
    <property type="entry name" value="Geranylgeranyl_reductase"/>
</dbReference>
<dbReference type="InterPro" id="IPR036188">
    <property type="entry name" value="FAD/NAD-bd_sf"/>
</dbReference>
<reference evidence="2 3" key="1">
    <citation type="submission" date="2018-08" db="EMBL/GenBank/DDBJ databases">
        <title>Erythrobacter zhengii sp.nov., a bacterium isolated from deep-sea sediment.</title>
        <authorList>
            <person name="Fang C."/>
            <person name="Wu Y.-H."/>
            <person name="Sun C."/>
            <person name="Wang H."/>
            <person name="Cheng H."/>
            <person name="Meng F.-X."/>
            <person name="Wang C.-S."/>
            <person name="Xu X.-W."/>
        </authorList>
    </citation>
    <scope>NUCLEOTIDE SEQUENCE [LARGE SCALE GENOMIC DNA]</scope>
    <source>
        <strain evidence="2 3">V18</strain>
    </source>
</reference>
<sequence length="388" mass="40926">MARAAGRGRCRKGAGHQKISVQAVRIPDPLILGAGPAGCAAAIELARAGAEPLLLDRNEEVGDPLCGGFMSWRTLAQLDAMGVHTGSLGGQKVDHLRIFAHGREAHTPLPQPALGLSRHALDCAMRKAAVASGARLEIDTIRSLSDGCLHGQERDWQADCVFLASGKHDIRGQARPRTASDPALGLRIRLPASTERTALIGSAIELHLFTGGYAGIVLQEGGSCNICLALRKSALADGGGDPVSLLAWVASRNRHFAQRLGNDWKNSRIETIGAVPYGWIAQETATGLYRLGDQAAVIPSLAGEGMSIAVASGRMAARYWLRDGADGAPAYQRAFAARAYPPVQMAKAVRTLGETWLGSEAALMLSAISPALVSHLAERCRISMDSAD</sequence>
<gene>
    <name evidence="2" type="ORF">D2V07_02450</name>
</gene>
<evidence type="ECO:0000259" key="1">
    <source>
        <dbReference type="Pfam" id="PF01494"/>
    </source>
</evidence>
<evidence type="ECO:0000313" key="3">
    <source>
        <dbReference type="Proteomes" id="UP000286576"/>
    </source>
</evidence>
<dbReference type="Pfam" id="PF01494">
    <property type="entry name" value="FAD_binding_3"/>
    <property type="match status" value="1"/>
</dbReference>
<name>A0A418NWZ7_9SPHN</name>
<dbReference type="PRINTS" id="PR00411">
    <property type="entry name" value="PNDRDTASEI"/>
</dbReference>
<accession>A0A418NWZ7</accession>
<comment type="caution">
    <text evidence="2">The sequence shown here is derived from an EMBL/GenBank/DDBJ whole genome shotgun (WGS) entry which is preliminary data.</text>
</comment>
<dbReference type="EMBL" id="QXFL01000001">
    <property type="protein sequence ID" value="RIV89125.1"/>
    <property type="molecule type" value="Genomic_DNA"/>
</dbReference>